<dbReference type="InterPro" id="IPR050407">
    <property type="entry name" value="Geranylgeranyl_reductase"/>
</dbReference>
<dbReference type="PRINTS" id="PR00420">
    <property type="entry name" value="RNGMNOXGNASE"/>
</dbReference>
<evidence type="ECO:0000313" key="2">
    <source>
        <dbReference type="EMBL" id="VAX33900.1"/>
    </source>
</evidence>
<dbReference type="GO" id="GO:0016628">
    <property type="term" value="F:oxidoreductase activity, acting on the CH-CH group of donors, NAD or NADP as acceptor"/>
    <property type="evidence" value="ECO:0007669"/>
    <property type="project" value="InterPro"/>
</dbReference>
<dbReference type="AlphaFoldDB" id="A0A3B1DG41"/>
<reference evidence="2" key="1">
    <citation type="submission" date="2018-06" db="EMBL/GenBank/DDBJ databases">
        <authorList>
            <person name="Zhirakovskaya E."/>
        </authorList>
    </citation>
    <scope>NUCLEOTIDE SEQUENCE</scope>
</reference>
<organism evidence="2">
    <name type="scientific">hydrothermal vent metagenome</name>
    <dbReference type="NCBI Taxonomy" id="652676"/>
    <lineage>
        <taxon>unclassified sequences</taxon>
        <taxon>metagenomes</taxon>
        <taxon>ecological metagenomes</taxon>
    </lineage>
</organism>
<dbReference type="PANTHER" id="PTHR42685:SF4">
    <property type="entry name" value="GERANYLGERANYL DIPHOSPHATE REDUCTASE, CHLOROPLASTIC"/>
    <property type="match status" value="1"/>
</dbReference>
<accession>A0A3B1DG41</accession>
<dbReference type="InterPro" id="IPR011777">
    <property type="entry name" value="Geranylgeranyl_Rdtase_fam"/>
</dbReference>
<proteinExistence type="predicted"/>
<dbReference type="Gene3D" id="3.50.50.60">
    <property type="entry name" value="FAD/NAD(P)-binding domain"/>
    <property type="match status" value="1"/>
</dbReference>
<name>A0A3B1DG41_9ZZZZ</name>
<protein>
    <submittedName>
        <fullName evidence="2">Geranylgeranyl diphosphate reductase</fullName>
    </submittedName>
</protein>
<dbReference type="InterPro" id="IPR036188">
    <property type="entry name" value="FAD/NAD-bd_sf"/>
</dbReference>
<feature type="domain" description="FAD-binding" evidence="1">
    <location>
        <begin position="4"/>
        <end position="161"/>
    </location>
</feature>
<sequence>MVMRTQVLVVGGGPAGATAARRLSAAGIEVILVEKDLNHKKPCGGGIASTALEELEIPRKIPHRTVNTIRFVSPSGRKLDIPLKGGEILVVDRRAFDSLLRSLADASGAQVLEGEFSGFQSRDTKIKSRVLINGEPGIIESDYLIASDGVNSRVRTSLGLKSSDYVFTLSCPVEGLESDACEFWFGSEHAPSSYSWVFPRVDGGSHVPEALSPSAGGCSVGTGISYGSDARLFFERFLKKLNIKDSQRAAVRGYKVPLWKNGLYNMGNILFVGDSATQVMPFTYEGIYYAMKSGEFAAEAIINNRLSLYRKLWRKRFLSRFMLMRTLESVFLRNDAGAERLFDMFSRTDVQEASMRLWLRKDAGRGSLLSYVNLFRKFLH</sequence>
<dbReference type="Pfam" id="PF01494">
    <property type="entry name" value="FAD_binding_3"/>
    <property type="match status" value="1"/>
</dbReference>
<dbReference type="GO" id="GO:0071949">
    <property type="term" value="F:FAD binding"/>
    <property type="evidence" value="ECO:0007669"/>
    <property type="project" value="InterPro"/>
</dbReference>
<dbReference type="EMBL" id="UOGI01000217">
    <property type="protein sequence ID" value="VAX33900.1"/>
    <property type="molecule type" value="Genomic_DNA"/>
</dbReference>
<dbReference type="SUPFAM" id="SSF51905">
    <property type="entry name" value="FAD/NAD(P)-binding domain"/>
    <property type="match status" value="1"/>
</dbReference>
<dbReference type="NCBIfam" id="TIGR02032">
    <property type="entry name" value="GG-red-SF"/>
    <property type="match status" value="1"/>
</dbReference>
<evidence type="ECO:0000259" key="1">
    <source>
        <dbReference type="Pfam" id="PF01494"/>
    </source>
</evidence>
<dbReference type="PANTHER" id="PTHR42685">
    <property type="entry name" value="GERANYLGERANYL DIPHOSPHATE REDUCTASE"/>
    <property type="match status" value="1"/>
</dbReference>
<gene>
    <name evidence="2" type="ORF">MNBD_NITROSPIRAE03-568</name>
</gene>
<dbReference type="InterPro" id="IPR002938">
    <property type="entry name" value="FAD-bd"/>
</dbReference>